<feature type="transmembrane region" description="Helical" evidence="9">
    <location>
        <begin position="20"/>
        <end position="37"/>
    </location>
</feature>
<sequence>MYIKPVYSLKIVLLWTRKYIYFFFLMSIVPVILYDVVGLKWLYLPWLPIGLIGTSLAFITGFKNNASYERLWEARKIYGGIVNTSRLLATMVNDFITNEFVRVERTDKEFFNIKKVIIMRHIAWMTSLRYALRIKKPWETLVGSKSGKEHMKTIVVKEHELTLQEELHGYLNEDEKEFVLSMTNKQAACLNMQSKHFKELKLEGLIDDFRHIEFNNIIGELFTLQGKVERIKNFPYPRQFATLNLFFIWIFMILLPFGMMHEFHEIALNLGNHENRCFMNRLIVENFVWMTVPISVVISWVFMLMEKVGDVSENPFEGTRNDVPITTISRGIEIDIREIIGDDKNVIPKPHPNYGDTEM</sequence>
<evidence type="ECO:0000256" key="5">
    <source>
        <dbReference type="ARBA" id="ARBA00022989"/>
    </source>
</evidence>
<keyword evidence="3" id="KW-1003">Cell membrane</keyword>
<evidence type="ECO:0008006" key="12">
    <source>
        <dbReference type="Google" id="ProtNLM"/>
    </source>
</evidence>
<proteinExistence type="inferred from homology"/>
<dbReference type="InterPro" id="IPR044669">
    <property type="entry name" value="YneE/VCCN1/2-like"/>
</dbReference>
<keyword evidence="11" id="KW-1185">Reference proteome</keyword>
<comment type="caution">
    <text evidence="10">The sequence shown here is derived from an EMBL/GenBank/DDBJ whole genome shotgun (WGS) entry which is preliminary data.</text>
</comment>
<feature type="transmembrane region" description="Helical" evidence="9">
    <location>
        <begin position="240"/>
        <end position="259"/>
    </location>
</feature>
<feature type="transmembrane region" description="Helical" evidence="9">
    <location>
        <begin position="43"/>
        <end position="62"/>
    </location>
</feature>
<organism evidence="10 11">
    <name type="scientific">Aquimarina mytili</name>
    <dbReference type="NCBI Taxonomy" id="874423"/>
    <lineage>
        <taxon>Bacteria</taxon>
        <taxon>Pseudomonadati</taxon>
        <taxon>Bacteroidota</taxon>
        <taxon>Flavobacteriia</taxon>
        <taxon>Flavobacteriales</taxon>
        <taxon>Flavobacteriaceae</taxon>
        <taxon>Aquimarina</taxon>
    </lineage>
</organism>
<protein>
    <recommendedName>
        <fullName evidence="12">Multidrug transporter</fullName>
    </recommendedName>
</protein>
<evidence type="ECO:0000256" key="7">
    <source>
        <dbReference type="ARBA" id="ARBA00023136"/>
    </source>
</evidence>
<evidence type="ECO:0000256" key="9">
    <source>
        <dbReference type="SAM" id="Phobius"/>
    </source>
</evidence>
<dbReference type="EMBL" id="JAERQJ010000001">
    <property type="protein sequence ID" value="MBL0682346.1"/>
    <property type="molecule type" value="Genomic_DNA"/>
</dbReference>
<name>A0A937DA61_9FLAO</name>
<evidence type="ECO:0000313" key="11">
    <source>
        <dbReference type="Proteomes" id="UP000651057"/>
    </source>
</evidence>
<evidence type="ECO:0000256" key="2">
    <source>
        <dbReference type="ARBA" id="ARBA00022448"/>
    </source>
</evidence>
<gene>
    <name evidence="10" type="ORF">JJQ60_02345</name>
</gene>
<evidence type="ECO:0000256" key="4">
    <source>
        <dbReference type="ARBA" id="ARBA00022692"/>
    </source>
</evidence>
<dbReference type="GO" id="GO:0005886">
    <property type="term" value="C:plasma membrane"/>
    <property type="evidence" value="ECO:0007669"/>
    <property type="project" value="UniProtKB-SubCell"/>
</dbReference>
<evidence type="ECO:0000256" key="6">
    <source>
        <dbReference type="ARBA" id="ARBA00023065"/>
    </source>
</evidence>
<evidence type="ECO:0000313" key="10">
    <source>
        <dbReference type="EMBL" id="MBL0682346.1"/>
    </source>
</evidence>
<dbReference type="AlphaFoldDB" id="A0A937DA61"/>
<dbReference type="Pfam" id="PF25539">
    <property type="entry name" value="Bestrophin_2"/>
    <property type="match status" value="2"/>
</dbReference>
<keyword evidence="5 9" id="KW-1133">Transmembrane helix</keyword>
<comment type="subcellular location">
    <subcellularLocation>
        <location evidence="1">Cell membrane</location>
        <topology evidence="1">Multi-pass membrane protein</topology>
    </subcellularLocation>
</comment>
<dbReference type="PANTHER" id="PTHR33281:SF19">
    <property type="entry name" value="VOLTAGE-DEPENDENT ANION CHANNEL-FORMING PROTEIN YNEE"/>
    <property type="match status" value="1"/>
</dbReference>
<dbReference type="GO" id="GO:0005254">
    <property type="term" value="F:chloride channel activity"/>
    <property type="evidence" value="ECO:0007669"/>
    <property type="project" value="InterPro"/>
</dbReference>
<comment type="similarity">
    <text evidence="8">Belongs to the anion channel-forming bestrophin (TC 1.A.46) family.</text>
</comment>
<dbReference type="PANTHER" id="PTHR33281">
    <property type="entry name" value="UPF0187 PROTEIN YNEE"/>
    <property type="match status" value="1"/>
</dbReference>
<evidence type="ECO:0000256" key="8">
    <source>
        <dbReference type="ARBA" id="ARBA00034708"/>
    </source>
</evidence>
<feature type="transmembrane region" description="Helical" evidence="9">
    <location>
        <begin position="287"/>
        <end position="305"/>
    </location>
</feature>
<keyword evidence="4 9" id="KW-0812">Transmembrane</keyword>
<dbReference type="RefSeq" id="WP_201916328.1">
    <property type="nucleotide sequence ID" value="NZ_BAABAX010000001.1"/>
</dbReference>
<evidence type="ECO:0000256" key="3">
    <source>
        <dbReference type="ARBA" id="ARBA00022475"/>
    </source>
</evidence>
<reference evidence="10" key="1">
    <citation type="submission" date="2021-01" db="EMBL/GenBank/DDBJ databases">
        <authorList>
            <person name="Zhong Y.L."/>
        </authorList>
    </citation>
    <scope>NUCLEOTIDE SEQUENCE</scope>
    <source>
        <strain evidence="10">KCTC 23302</strain>
    </source>
</reference>
<dbReference type="Proteomes" id="UP000651057">
    <property type="component" value="Unassembled WGS sequence"/>
</dbReference>
<keyword evidence="6" id="KW-0406">Ion transport</keyword>
<keyword evidence="2" id="KW-0813">Transport</keyword>
<accession>A0A937DA61</accession>
<evidence type="ECO:0000256" key="1">
    <source>
        <dbReference type="ARBA" id="ARBA00004651"/>
    </source>
</evidence>
<keyword evidence="7 9" id="KW-0472">Membrane</keyword>